<feature type="transmembrane region" description="Helical" evidence="2">
    <location>
        <begin position="174"/>
        <end position="194"/>
    </location>
</feature>
<name>A0AAD2JPX6_9STRA</name>
<sequence>MAGYDPGYAICGRLYVLLLGLGAIGASVLLLFSCQLFSYETTDGELSGGLEPPFDQLSSASVGLFSFSELTTTDEDAIFGDQCVKYDDWQIAGQNVYFSVAQISAIAAPVLGFLAWVQVFFDMICCRLCGSFVLISLLFFTASALQGCTFLAFADSEFCLEVDSLNSCTLQTGAWYSLGAAVAYLILSVLAPIVPISPFEERKGCCIVRGTPKEVEQPTSSKNRTAKNDTTAQISKATGKREETKKSDLKQRDVEANDAYDSGPGETTDDDEKTTNTNNEGTATLAEEDAVEEEDKGGLCSGGFFDNICGKNEQGTEAQQPKKNDDH</sequence>
<dbReference type="Proteomes" id="UP001295423">
    <property type="component" value="Unassembled WGS sequence"/>
</dbReference>
<dbReference type="AlphaFoldDB" id="A0AAD2JPX6"/>
<keyword evidence="2" id="KW-0472">Membrane</keyword>
<keyword evidence="4" id="KW-1185">Reference proteome</keyword>
<accession>A0AAD2JPX6</accession>
<protein>
    <recommendedName>
        <fullName evidence="5">Transmembrane protein</fullName>
    </recommendedName>
</protein>
<reference evidence="3" key="1">
    <citation type="submission" date="2023-08" db="EMBL/GenBank/DDBJ databases">
        <authorList>
            <person name="Audoor S."/>
            <person name="Bilcke G."/>
        </authorList>
    </citation>
    <scope>NUCLEOTIDE SEQUENCE</scope>
</reference>
<feature type="compositionally biased region" description="Low complexity" evidence="1">
    <location>
        <begin position="275"/>
        <end position="284"/>
    </location>
</feature>
<dbReference type="EMBL" id="CAKOGP040002533">
    <property type="protein sequence ID" value="CAJ1970528.1"/>
    <property type="molecule type" value="Genomic_DNA"/>
</dbReference>
<keyword evidence="2" id="KW-0812">Transmembrane</keyword>
<feature type="compositionally biased region" description="Acidic residues" evidence="1">
    <location>
        <begin position="286"/>
        <end position="295"/>
    </location>
</feature>
<proteinExistence type="predicted"/>
<evidence type="ECO:0000313" key="4">
    <source>
        <dbReference type="Proteomes" id="UP001295423"/>
    </source>
</evidence>
<feature type="compositionally biased region" description="Basic and acidic residues" evidence="1">
    <location>
        <begin position="239"/>
        <end position="255"/>
    </location>
</feature>
<gene>
    <name evidence="3" type="ORF">CYCCA115_LOCUS24544</name>
</gene>
<evidence type="ECO:0000313" key="3">
    <source>
        <dbReference type="EMBL" id="CAJ1970528.1"/>
    </source>
</evidence>
<evidence type="ECO:0000256" key="2">
    <source>
        <dbReference type="SAM" id="Phobius"/>
    </source>
</evidence>
<feature type="transmembrane region" description="Helical" evidence="2">
    <location>
        <begin position="96"/>
        <end position="120"/>
    </location>
</feature>
<feature type="compositionally biased region" description="Polar residues" evidence="1">
    <location>
        <begin position="217"/>
        <end position="236"/>
    </location>
</feature>
<evidence type="ECO:0000256" key="1">
    <source>
        <dbReference type="SAM" id="MobiDB-lite"/>
    </source>
</evidence>
<feature type="transmembrane region" description="Helical" evidence="2">
    <location>
        <begin position="12"/>
        <end position="32"/>
    </location>
</feature>
<feature type="transmembrane region" description="Helical" evidence="2">
    <location>
        <begin position="132"/>
        <end position="154"/>
    </location>
</feature>
<comment type="caution">
    <text evidence="3">The sequence shown here is derived from an EMBL/GenBank/DDBJ whole genome shotgun (WGS) entry which is preliminary data.</text>
</comment>
<evidence type="ECO:0008006" key="5">
    <source>
        <dbReference type="Google" id="ProtNLM"/>
    </source>
</evidence>
<feature type="region of interest" description="Disordered" evidence="1">
    <location>
        <begin position="215"/>
        <end position="327"/>
    </location>
</feature>
<keyword evidence="2" id="KW-1133">Transmembrane helix</keyword>
<organism evidence="3 4">
    <name type="scientific">Cylindrotheca closterium</name>
    <dbReference type="NCBI Taxonomy" id="2856"/>
    <lineage>
        <taxon>Eukaryota</taxon>
        <taxon>Sar</taxon>
        <taxon>Stramenopiles</taxon>
        <taxon>Ochrophyta</taxon>
        <taxon>Bacillariophyta</taxon>
        <taxon>Bacillariophyceae</taxon>
        <taxon>Bacillariophycidae</taxon>
        <taxon>Bacillariales</taxon>
        <taxon>Bacillariaceae</taxon>
        <taxon>Cylindrotheca</taxon>
    </lineage>
</organism>